<evidence type="ECO:0000313" key="3">
    <source>
        <dbReference type="Proteomes" id="UP000240505"/>
    </source>
</evidence>
<evidence type="ECO:0000313" key="2">
    <source>
        <dbReference type="EMBL" id="AVR96845.1"/>
    </source>
</evidence>
<dbReference type="OrthoDB" id="4380123at2"/>
<feature type="compositionally biased region" description="Basic residues" evidence="1">
    <location>
        <begin position="93"/>
        <end position="103"/>
    </location>
</feature>
<dbReference type="InterPro" id="IPR008551">
    <property type="entry name" value="TANGO2"/>
</dbReference>
<dbReference type="PANTHER" id="PTHR17985">
    <property type="entry name" value="SER/THR-RICH PROTEIN T10 IN DGCR REGION"/>
    <property type="match status" value="1"/>
</dbReference>
<reference evidence="2 3" key="1">
    <citation type="submission" date="2018-03" db="EMBL/GenBank/DDBJ databases">
        <title>Massilia armeniaca sp. nov., isolated from desert soil.</title>
        <authorList>
            <person name="Huang H."/>
            <person name="Ren M."/>
        </authorList>
    </citation>
    <scope>NUCLEOTIDE SEQUENCE [LARGE SCALE GENOMIC DNA]</scope>
    <source>
        <strain evidence="2 3">ZMN-3</strain>
    </source>
</reference>
<dbReference type="Pfam" id="PF05742">
    <property type="entry name" value="TANGO2"/>
    <property type="match status" value="1"/>
</dbReference>
<sequence length="103" mass="11158">MCLIVFAWQVVPGVPLIAAANRDEYFARASAPAAPWEENPQIVAGRDLKAGGSWMGITRPESPGEPGSLNPYPPTSRRCGRAAPAAPWPPSRSKARRRRALPR</sequence>
<gene>
    <name evidence="2" type="ORF">C9I28_15090</name>
</gene>
<keyword evidence="3" id="KW-1185">Reference proteome</keyword>
<dbReference type="PANTHER" id="PTHR17985:SF8">
    <property type="entry name" value="TRANSPORT AND GOLGI ORGANIZATION PROTEIN 2 HOMOLOG"/>
    <property type="match status" value="1"/>
</dbReference>
<protein>
    <recommendedName>
        <fullName evidence="4">NRDE family protein</fullName>
    </recommendedName>
</protein>
<dbReference type="EMBL" id="CP028324">
    <property type="protein sequence ID" value="AVR96845.1"/>
    <property type="molecule type" value="Genomic_DNA"/>
</dbReference>
<proteinExistence type="predicted"/>
<evidence type="ECO:0000256" key="1">
    <source>
        <dbReference type="SAM" id="MobiDB-lite"/>
    </source>
</evidence>
<dbReference type="KEGG" id="masz:C9I28_15090"/>
<name>A0A2R4CB78_9BURK</name>
<accession>A0A2R4CB78</accession>
<dbReference type="AlphaFoldDB" id="A0A2R4CB78"/>
<dbReference type="Proteomes" id="UP000240505">
    <property type="component" value="Chromosome"/>
</dbReference>
<evidence type="ECO:0008006" key="4">
    <source>
        <dbReference type="Google" id="ProtNLM"/>
    </source>
</evidence>
<organism evidence="2 3">
    <name type="scientific">Pseudoduganella armeniaca</name>
    <dbReference type="NCBI Taxonomy" id="2072590"/>
    <lineage>
        <taxon>Bacteria</taxon>
        <taxon>Pseudomonadati</taxon>
        <taxon>Pseudomonadota</taxon>
        <taxon>Betaproteobacteria</taxon>
        <taxon>Burkholderiales</taxon>
        <taxon>Oxalobacteraceae</taxon>
        <taxon>Telluria group</taxon>
        <taxon>Pseudoduganella</taxon>
    </lineage>
</organism>
<feature type="region of interest" description="Disordered" evidence="1">
    <location>
        <begin position="53"/>
        <end position="103"/>
    </location>
</feature>